<dbReference type="VEuPathDB" id="CryptoDB:Cvel_21159"/>
<name>A0A0G4GBL3_9ALVE</name>
<reference evidence="2" key="1">
    <citation type="submission" date="2014-11" db="EMBL/GenBank/DDBJ databases">
        <authorList>
            <person name="Otto D Thomas"/>
            <person name="Naeem Raeece"/>
        </authorList>
    </citation>
    <scope>NUCLEOTIDE SEQUENCE</scope>
</reference>
<feature type="region of interest" description="Disordered" evidence="1">
    <location>
        <begin position="79"/>
        <end position="98"/>
    </location>
</feature>
<dbReference type="AlphaFoldDB" id="A0A0G4GBL3"/>
<proteinExistence type="predicted"/>
<organism evidence="2">
    <name type="scientific">Chromera velia CCMP2878</name>
    <dbReference type="NCBI Taxonomy" id="1169474"/>
    <lineage>
        <taxon>Eukaryota</taxon>
        <taxon>Sar</taxon>
        <taxon>Alveolata</taxon>
        <taxon>Colpodellida</taxon>
        <taxon>Chromeraceae</taxon>
        <taxon>Chromera</taxon>
    </lineage>
</organism>
<feature type="region of interest" description="Disordered" evidence="1">
    <location>
        <begin position="183"/>
        <end position="229"/>
    </location>
</feature>
<feature type="compositionally biased region" description="Polar residues" evidence="1">
    <location>
        <begin position="196"/>
        <end position="217"/>
    </location>
</feature>
<gene>
    <name evidence="2" type="ORF">Cvel_21159</name>
</gene>
<evidence type="ECO:0000256" key="1">
    <source>
        <dbReference type="SAM" id="MobiDB-lite"/>
    </source>
</evidence>
<feature type="region of interest" description="Disordered" evidence="1">
    <location>
        <begin position="33"/>
        <end position="71"/>
    </location>
</feature>
<evidence type="ECO:0000313" key="2">
    <source>
        <dbReference type="EMBL" id="CEM26511.1"/>
    </source>
</evidence>
<sequence>MLVKLRTVHLIQTFTVLGVVLLLLWSISSGGDRVPRLPSKQTTPVAEQEDPTGPPLSSEFQSEPSSYRPPWAAQFRQMKYRRESRETPPLPPPPRELRDGELRQQEEEIVPPPNRAIFTSAPVPSPSTHTANGVRMGLEAAKTGIALAKFVGAEMGEEVQKAFGQIEGIINSKLAEPLEQNAASDPLEMSPPLHPSQVTPVSTPTGTTAETQSSPATATPPLLMGPSVRTEFSNATTDPLVTASPEIPSAVSTASAAPPYPLTAFDPSQTVSQNFSRAFCTGGSQSFEPNELQYVYKKFPTGNDPEVRMCRFENICWIGGKLKFYADPKQFTDPATKTFLTSAMMKPGYRAALWQPDIVQSPLPPDVPFDNSSQVRVLLETDPGGNNMYHMFWNELMTTLMVMEVFGLSDHLNSTSVGYLQPACGLPKAYGRSISRGDNTTLDAYGELWSSSCLKWRDYWWPLMTGSSPEWMVGALTGDKPAPDVCFHQAIMGHGWALSLKTMKLTLGAHFRRWRPVLLSRILHDDPETLKMVDVPSKRREEGRQPRLLVGVLGKGNNNPKAIWPSICEDAKKVGPGLGLEVVCFDPMKLSVAEAVTASLQADIFLSFHGSLTYWGLFMNEGGVIVSAGKMKDPSVHGVVYKEVGNLFTMTHVTPLFMPIAEKGKLKEWLSLALTYLRK</sequence>
<accession>A0A0G4GBL3</accession>
<protein>
    <submittedName>
        <fullName evidence="2">Uncharacterized protein</fullName>
    </submittedName>
</protein>
<dbReference type="EMBL" id="CDMZ01001062">
    <property type="protein sequence ID" value="CEM26511.1"/>
    <property type="molecule type" value="Genomic_DNA"/>
</dbReference>